<evidence type="ECO:0000313" key="3">
    <source>
        <dbReference type="Proteomes" id="UP000693972"/>
    </source>
</evidence>
<feature type="signal peptide" evidence="1">
    <location>
        <begin position="1"/>
        <end position="24"/>
    </location>
</feature>
<accession>A0A975TSB0</accession>
<dbReference type="Pfam" id="PF13416">
    <property type="entry name" value="SBP_bac_8"/>
    <property type="match status" value="1"/>
</dbReference>
<dbReference type="PANTHER" id="PTHR42779:SF1">
    <property type="entry name" value="PROTEIN YNJB"/>
    <property type="match status" value="1"/>
</dbReference>
<dbReference type="PANTHER" id="PTHR42779">
    <property type="entry name" value="PROTEIN YNJB"/>
    <property type="match status" value="1"/>
</dbReference>
<dbReference type="EMBL" id="JAIMBW010000001">
    <property type="protein sequence ID" value="MBY4893522.1"/>
    <property type="molecule type" value="Genomic_DNA"/>
</dbReference>
<dbReference type="SUPFAM" id="SSF53850">
    <property type="entry name" value="Periplasmic binding protein-like II"/>
    <property type="match status" value="1"/>
</dbReference>
<dbReference type="RefSeq" id="WP_257893197.1">
    <property type="nucleotide sequence ID" value="NZ_JAIMBW010000001.1"/>
</dbReference>
<keyword evidence="1" id="KW-0732">Signal</keyword>
<dbReference type="Proteomes" id="UP000693972">
    <property type="component" value="Unassembled WGS sequence"/>
</dbReference>
<dbReference type="AlphaFoldDB" id="A0A975TSB0"/>
<reference evidence="2 3" key="1">
    <citation type="submission" date="2021-07" db="EMBL/GenBank/DDBJ databases">
        <title>Karlodiniumbacter phycospheric gen. nov., sp. nov., a phycosphere bacterium isolated from karlodinium veneficum.</title>
        <authorList>
            <person name="Peng Y."/>
            <person name="Jiang L."/>
            <person name="Lee J."/>
        </authorList>
    </citation>
    <scope>NUCLEOTIDE SEQUENCE</scope>
    <source>
        <strain evidence="2 3">N5</strain>
    </source>
</reference>
<protein>
    <submittedName>
        <fullName evidence="2">Extracellular solute-binding protein</fullName>
    </submittedName>
</protein>
<evidence type="ECO:0000256" key="1">
    <source>
        <dbReference type="SAM" id="SignalP"/>
    </source>
</evidence>
<sequence>MSVTARLVSTTLLVSVIAASTVSAQQPVGAETFNFESPVDFSTLTPGSFEASLLPLATGTEIVFYDFTESFGPLFVDNLIPAFNAIYQDITVTHVSIDGAAGVQQLIAAHEAGRESPADVFFMPNGQVRLANESGVIANLPLNTMLPSAPDLAEEAATVSRGYFHGDVVVPFHRNQTAIGYDTRSLAAEQVPQTFAAILDWARENPGQFAMTSPAGGGSGGGFLESAILGLASGECVAQAQDFTLTPEQAVEWAAGDCLDPVMAYFAELEEFVEITNGNTDTLNLIANGVASIGTVWEDQTFDFIGRGLLPPTVRTTLLESGQVGDGDGIMIPSGTDNVAAALLFVNFLLSDEAQVIKVGLNGSRSARTGLDLSAAIDSDMADRLIPTDLFNARSRARIAGVVSSAATDRFVVDILQQ</sequence>
<dbReference type="InterPro" id="IPR006059">
    <property type="entry name" value="SBP"/>
</dbReference>
<evidence type="ECO:0000313" key="2">
    <source>
        <dbReference type="EMBL" id="QXL86237.1"/>
    </source>
</evidence>
<gene>
    <name evidence="2" type="ORF">KUL25_12190</name>
</gene>
<proteinExistence type="predicted"/>
<keyword evidence="3" id="KW-1185">Reference proteome</keyword>
<name>A0A975TSB0_9RHOB</name>
<organism evidence="2">
    <name type="scientific">Gymnodinialimonas phycosphaerae</name>
    <dbReference type="NCBI Taxonomy" id="2841589"/>
    <lineage>
        <taxon>Bacteria</taxon>
        <taxon>Pseudomonadati</taxon>
        <taxon>Pseudomonadota</taxon>
        <taxon>Alphaproteobacteria</taxon>
        <taxon>Rhodobacterales</taxon>
        <taxon>Paracoccaceae</taxon>
        <taxon>Gymnodinialimonas</taxon>
    </lineage>
</organism>
<feature type="chain" id="PRO_5037700553" evidence="1">
    <location>
        <begin position="25"/>
        <end position="418"/>
    </location>
</feature>
<dbReference type="Gene3D" id="3.40.190.10">
    <property type="entry name" value="Periplasmic binding protein-like II"/>
    <property type="match status" value="2"/>
</dbReference>
<dbReference type="EMBL" id="CP078073">
    <property type="protein sequence ID" value="QXL86237.1"/>
    <property type="molecule type" value="Genomic_DNA"/>
</dbReference>